<dbReference type="RefSeq" id="WP_369240670.1">
    <property type="nucleotide sequence ID" value="NZ_CP163435.1"/>
</dbReference>
<accession>A0AB39PLU1</accession>
<evidence type="ECO:0000313" key="2">
    <source>
        <dbReference type="EMBL" id="XDQ30590.1"/>
    </source>
</evidence>
<protein>
    <submittedName>
        <fullName evidence="2">NAD(P)-dependent oxidoreductase</fullName>
    </submittedName>
</protein>
<proteinExistence type="predicted"/>
<dbReference type="PANTHER" id="PTHR43355:SF2">
    <property type="entry name" value="FLAVIN REDUCTASE (NADPH)"/>
    <property type="match status" value="1"/>
</dbReference>
<dbReference type="PANTHER" id="PTHR43355">
    <property type="entry name" value="FLAVIN REDUCTASE (NADPH)"/>
    <property type="match status" value="1"/>
</dbReference>
<name>A0AB39PLU1_9ACTN</name>
<dbReference type="Gene3D" id="3.40.50.720">
    <property type="entry name" value="NAD(P)-binding Rossmann-like Domain"/>
    <property type="match status" value="1"/>
</dbReference>
<dbReference type="GO" id="GO:0042602">
    <property type="term" value="F:riboflavin reductase (NADPH) activity"/>
    <property type="evidence" value="ECO:0007669"/>
    <property type="project" value="TreeGrafter"/>
</dbReference>
<dbReference type="Pfam" id="PF13460">
    <property type="entry name" value="NAD_binding_10"/>
    <property type="match status" value="1"/>
</dbReference>
<dbReference type="SUPFAM" id="SSF51735">
    <property type="entry name" value="NAD(P)-binding Rossmann-fold domains"/>
    <property type="match status" value="1"/>
</dbReference>
<dbReference type="InterPro" id="IPR051606">
    <property type="entry name" value="Polyketide_Oxido-like"/>
</dbReference>
<dbReference type="CDD" id="cd05244">
    <property type="entry name" value="BVR-B_like_SDR_a"/>
    <property type="match status" value="1"/>
</dbReference>
<evidence type="ECO:0000259" key="1">
    <source>
        <dbReference type="Pfam" id="PF13460"/>
    </source>
</evidence>
<feature type="domain" description="NAD(P)-binding" evidence="1">
    <location>
        <begin position="7"/>
        <end position="198"/>
    </location>
</feature>
<dbReference type="InterPro" id="IPR016040">
    <property type="entry name" value="NAD(P)-bd_dom"/>
</dbReference>
<dbReference type="EMBL" id="CP163435">
    <property type="protein sequence ID" value="XDQ30590.1"/>
    <property type="molecule type" value="Genomic_DNA"/>
</dbReference>
<dbReference type="InterPro" id="IPR036291">
    <property type="entry name" value="NAD(P)-bd_dom_sf"/>
</dbReference>
<gene>
    <name evidence="2" type="ORF">AB5J56_40405</name>
</gene>
<sequence length="230" mass="24781">MRIVVFGAGGPTGRQLVEQALDAGHEVTAVTRRPQLFPARAGLSVADEDATDAEAVERVIAGNDAVVSALGVPPGRKPVTLYSTAAAHIVAAMERQGVKRLIVVSSSVLDPGWRPSGAFFFNHVLDPYVNRVIARTAHEDMRRMEALIRASGLDWTIARPSGLFDHPRPTHAVVTEDSADGVFTARADLAASMLRELSEGRYVGRAMGVVTDEVKPSIPRLIWNEAVKKK</sequence>
<organism evidence="2">
    <name type="scientific">Streptomyces sp. R21</name>
    <dbReference type="NCBI Taxonomy" id="3238627"/>
    <lineage>
        <taxon>Bacteria</taxon>
        <taxon>Bacillati</taxon>
        <taxon>Actinomycetota</taxon>
        <taxon>Actinomycetes</taxon>
        <taxon>Kitasatosporales</taxon>
        <taxon>Streptomycetaceae</taxon>
        <taxon>Streptomyces</taxon>
    </lineage>
</organism>
<reference evidence="2" key="1">
    <citation type="submission" date="2024-07" db="EMBL/GenBank/DDBJ databases">
        <authorList>
            <person name="Yu S.T."/>
        </authorList>
    </citation>
    <scope>NUCLEOTIDE SEQUENCE</scope>
    <source>
        <strain evidence="2">R21</strain>
    </source>
</reference>
<dbReference type="GO" id="GO:0004074">
    <property type="term" value="F:biliverdin reductase [NAD(P)H] activity"/>
    <property type="evidence" value="ECO:0007669"/>
    <property type="project" value="TreeGrafter"/>
</dbReference>
<dbReference type="AlphaFoldDB" id="A0AB39PLU1"/>